<keyword evidence="3" id="KW-0853">WD repeat</keyword>
<evidence type="ECO:0000313" key="7">
    <source>
        <dbReference type="EMBL" id="QPG76931.1"/>
    </source>
</evidence>
<feature type="compositionally biased region" description="Basic and acidic residues" evidence="6">
    <location>
        <begin position="61"/>
        <end position="78"/>
    </location>
</feature>
<evidence type="ECO:0000256" key="3">
    <source>
        <dbReference type="ARBA" id="ARBA00022574"/>
    </source>
</evidence>
<dbReference type="GO" id="GO:0045504">
    <property type="term" value="F:dynein heavy chain binding"/>
    <property type="evidence" value="ECO:0007669"/>
    <property type="project" value="TreeGrafter"/>
</dbReference>
<accession>A0A875S5N1</accession>
<reference evidence="7" key="1">
    <citation type="submission" date="2020-10" db="EMBL/GenBank/DDBJ databases">
        <authorList>
            <person name="Roach M.J.R."/>
        </authorList>
    </citation>
    <scope>NUCLEOTIDE SEQUENCE</scope>
    <source>
        <strain evidence="7">CBS 1945</strain>
    </source>
</reference>
<dbReference type="GeneID" id="62197725"/>
<dbReference type="OrthoDB" id="366230at2759"/>
<evidence type="ECO:0000256" key="1">
    <source>
        <dbReference type="ARBA" id="ARBA00004496"/>
    </source>
</evidence>
<dbReference type="InterPro" id="IPR001680">
    <property type="entry name" value="WD40_rpt"/>
</dbReference>
<evidence type="ECO:0000313" key="8">
    <source>
        <dbReference type="Proteomes" id="UP000662931"/>
    </source>
</evidence>
<dbReference type="AlphaFoldDB" id="A0A875S5N1"/>
<dbReference type="Gene3D" id="2.130.10.10">
    <property type="entry name" value="YVTN repeat-like/Quinoprotein amine dehydrogenase"/>
    <property type="match status" value="2"/>
</dbReference>
<dbReference type="GO" id="GO:0045503">
    <property type="term" value="F:dynein light chain binding"/>
    <property type="evidence" value="ECO:0007669"/>
    <property type="project" value="TreeGrafter"/>
</dbReference>
<evidence type="ECO:0000256" key="5">
    <source>
        <dbReference type="SAM" id="Coils"/>
    </source>
</evidence>
<dbReference type="PANTHER" id="PTHR12442:SF22">
    <property type="entry name" value="CYTOPLASMIC DYNEIN 1 INTERMEDIATE CHAIN-RELATED"/>
    <property type="match status" value="1"/>
</dbReference>
<evidence type="ECO:0000256" key="4">
    <source>
        <dbReference type="ARBA" id="ARBA00022737"/>
    </source>
</evidence>
<organism evidence="7 8">
    <name type="scientific">Eeniella nana</name>
    <name type="common">Yeast</name>
    <name type="synonym">Brettanomyces nanus</name>
    <dbReference type="NCBI Taxonomy" id="13502"/>
    <lineage>
        <taxon>Eukaryota</taxon>
        <taxon>Fungi</taxon>
        <taxon>Dikarya</taxon>
        <taxon>Ascomycota</taxon>
        <taxon>Saccharomycotina</taxon>
        <taxon>Pichiomycetes</taxon>
        <taxon>Pichiales</taxon>
        <taxon>Pichiaceae</taxon>
        <taxon>Brettanomyces</taxon>
    </lineage>
</organism>
<dbReference type="Proteomes" id="UP000662931">
    <property type="component" value="Chromosome 4"/>
</dbReference>
<feature type="coiled-coil region" evidence="5">
    <location>
        <begin position="7"/>
        <end position="34"/>
    </location>
</feature>
<proteinExistence type="predicted"/>
<dbReference type="InterPro" id="IPR036322">
    <property type="entry name" value="WD40_repeat_dom_sf"/>
</dbReference>
<keyword evidence="4" id="KW-0677">Repeat</keyword>
<dbReference type="PANTHER" id="PTHR12442">
    <property type="entry name" value="DYNEIN INTERMEDIATE CHAIN"/>
    <property type="match status" value="1"/>
</dbReference>
<dbReference type="KEGG" id="bnn:FOA43_004325"/>
<sequence length="537" mass="60078">MDRKALLESKKARLEELKRQRVEREREFQQEVKSSSISTTSAIVESSNDLVNSIVKDVLKTGDKSSDNRAPIENKENESAADLNVKSIPQGHRALGNPSVMMYSKAVDVETDNELLSEPEKNNESNSFGKSIAEIKASIESELQARYAKELDSRLKDIVLDQEKKQREANQAIFKIFESPKDPNTENTEKKSRYAKHLAQETTSGSLSNSEFSATSSSLVTDITTFDSGTKHKKSITSLDWSPHYPELLLASYSSPENMTSTGPRGVIIIWNLQTKKPEFTLLSYAELTMAQFCKKQSNQVVAGGKDGKLYLWQFDSSSRYPIISSSTASFGQSISPVTGIHETSNSFVSITAKGLISIYSLSLVNKISEETIRIPDHPSYLLTSCYIDSIQLVLGLSTGEVYLGRQQKLDELQLLYSTSKNARLPITCLDCVNGTVLAGSIDYKLKILNVEKESRQMFVPYLVADCKFDSDSTRFISISFDGKIDFWDTKQKKIDPVESIQLKNDVMLNRARRSLDRKYLACGALDGQVYVIKYNI</sequence>
<feature type="region of interest" description="Disordered" evidence="6">
    <location>
        <begin position="61"/>
        <end position="97"/>
    </location>
</feature>
<keyword evidence="2" id="KW-0963">Cytoplasm</keyword>
<protein>
    <submittedName>
        <fullName evidence="7">Uncharacterized protein</fullName>
    </submittedName>
</protein>
<dbReference type="SMART" id="SM00320">
    <property type="entry name" value="WD40"/>
    <property type="match status" value="5"/>
</dbReference>
<dbReference type="InterPro" id="IPR050687">
    <property type="entry name" value="Dynein_IC"/>
</dbReference>
<keyword evidence="5" id="KW-0175">Coiled coil</keyword>
<name>A0A875S5N1_EENNA</name>
<gene>
    <name evidence="7" type="ORF">FOA43_004325</name>
</gene>
<dbReference type="SUPFAM" id="SSF50978">
    <property type="entry name" value="WD40 repeat-like"/>
    <property type="match status" value="1"/>
</dbReference>
<evidence type="ECO:0000256" key="2">
    <source>
        <dbReference type="ARBA" id="ARBA00022490"/>
    </source>
</evidence>
<evidence type="ECO:0000256" key="6">
    <source>
        <dbReference type="SAM" id="MobiDB-lite"/>
    </source>
</evidence>
<dbReference type="GO" id="GO:0005737">
    <property type="term" value="C:cytoplasm"/>
    <property type="evidence" value="ECO:0007669"/>
    <property type="project" value="UniProtKB-SubCell"/>
</dbReference>
<dbReference type="EMBL" id="CP064815">
    <property type="protein sequence ID" value="QPG76931.1"/>
    <property type="molecule type" value="Genomic_DNA"/>
</dbReference>
<comment type="subcellular location">
    <subcellularLocation>
        <location evidence="1">Cytoplasm</location>
    </subcellularLocation>
</comment>
<dbReference type="GO" id="GO:0005868">
    <property type="term" value="C:cytoplasmic dynein complex"/>
    <property type="evidence" value="ECO:0007669"/>
    <property type="project" value="TreeGrafter"/>
</dbReference>
<dbReference type="GO" id="GO:0010970">
    <property type="term" value="P:transport along microtubule"/>
    <property type="evidence" value="ECO:0007669"/>
    <property type="project" value="TreeGrafter"/>
</dbReference>
<dbReference type="InterPro" id="IPR015943">
    <property type="entry name" value="WD40/YVTN_repeat-like_dom_sf"/>
</dbReference>
<dbReference type="RefSeq" id="XP_038780496.1">
    <property type="nucleotide sequence ID" value="XM_038924568.1"/>
</dbReference>
<keyword evidence="8" id="KW-1185">Reference proteome</keyword>